<reference evidence="2 3" key="1">
    <citation type="journal article" date="2014" name="Nat. Commun.">
        <title>Klebsormidium flaccidum genome reveals primary factors for plant terrestrial adaptation.</title>
        <authorList>
            <person name="Hori K."/>
            <person name="Maruyama F."/>
            <person name="Fujisawa T."/>
            <person name="Togashi T."/>
            <person name="Yamamoto N."/>
            <person name="Seo M."/>
            <person name="Sato S."/>
            <person name="Yamada T."/>
            <person name="Mori H."/>
            <person name="Tajima N."/>
            <person name="Moriyama T."/>
            <person name="Ikeuchi M."/>
            <person name="Watanabe M."/>
            <person name="Wada H."/>
            <person name="Kobayashi K."/>
            <person name="Saito M."/>
            <person name="Masuda T."/>
            <person name="Sasaki-Sekimoto Y."/>
            <person name="Mashiguchi K."/>
            <person name="Awai K."/>
            <person name="Shimojima M."/>
            <person name="Masuda S."/>
            <person name="Iwai M."/>
            <person name="Nobusawa T."/>
            <person name="Narise T."/>
            <person name="Kondo S."/>
            <person name="Saito H."/>
            <person name="Sato R."/>
            <person name="Murakawa M."/>
            <person name="Ihara Y."/>
            <person name="Oshima-Yamada Y."/>
            <person name="Ohtaka K."/>
            <person name="Satoh M."/>
            <person name="Sonobe K."/>
            <person name="Ishii M."/>
            <person name="Ohtani R."/>
            <person name="Kanamori-Sato M."/>
            <person name="Honoki R."/>
            <person name="Miyazaki D."/>
            <person name="Mochizuki H."/>
            <person name="Umetsu J."/>
            <person name="Higashi K."/>
            <person name="Shibata D."/>
            <person name="Kamiya Y."/>
            <person name="Sato N."/>
            <person name="Nakamura Y."/>
            <person name="Tabata S."/>
            <person name="Ida S."/>
            <person name="Kurokawa K."/>
            <person name="Ohta H."/>
        </authorList>
    </citation>
    <scope>NUCLEOTIDE SEQUENCE [LARGE SCALE GENOMIC DNA]</scope>
    <source>
        <strain evidence="2 3">NIES-2285</strain>
    </source>
</reference>
<dbReference type="AlphaFoldDB" id="A0A1Y1I4C9"/>
<evidence type="ECO:0000256" key="1">
    <source>
        <dbReference type="SAM" id="MobiDB-lite"/>
    </source>
</evidence>
<organism evidence="2 3">
    <name type="scientific">Klebsormidium nitens</name>
    <name type="common">Green alga</name>
    <name type="synonym">Ulothrix nitens</name>
    <dbReference type="NCBI Taxonomy" id="105231"/>
    <lineage>
        <taxon>Eukaryota</taxon>
        <taxon>Viridiplantae</taxon>
        <taxon>Streptophyta</taxon>
        <taxon>Klebsormidiophyceae</taxon>
        <taxon>Klebsormidiales</taxon>
        <taxon>Klebsormidiaceae</taxon>
        <taxon>Klebsormidium</taxon>
    </lineage>
</organism>
<protein>
    <submittedName>
        <fullName evidence="2">Uncharacterized protein</fullName>
    </submittedName>
</protein>
<dbReference type="EMBL" id="DF237204">
    <property type="protein sequence ID" value="GAQ85794.1"/>
    <property type="molecule type" value="Genomic_DNA"/>
</dbReference>
<keyword evidence="3" id="KW-1185">Reference proteome</keyword>
<gene>
    <name evidence="2" type="ORF">KFL_002550010</name>
</gene>
<proteinExistence type="predicted"/>
<evidence type="ECO:0000313" key="2">
    <source>
        <dbReference type="EMBL" id="GAQ85794.1"/>
    </source>
</evidence>
<feature type="region of interest" description="Disordered" evidence="1">
    <location>
        <begin position="157"/>
        <end position="183"/>
    </location>
</feature>
<feature type="compositionally biased region" description="Polar residues" evidence="1">
    <location>
        <begin position="121"/>
        <end position="134"/>
    </location>
</feature>
<accession>A0A1Y1I4C9</accession>
<feature type="non-terminal residue" evidence="2">
    <location>
        <position position="183"/>
    </location>
</feature>
<dbReference type="Proteomes" id="UP000054558">
    <property type="component" value="Unassembled WGS sequence"/>
</dbReference>
<evidence type="ECO:0000313" key="3">
    <source>
        <dbReference type="Proteomes" id="UP000054558"/>
    </source>
</evidence>
<feature type="compositionally biased region" description="Basic residues" evidence="1">
    <location>
        <begin position="135"/>
        <end position="144"/>
    </location>
</feature>
<name>A0A1Y1I4C9_KLENI</name>
<sequence length="183" mass="20654">MEEASPDTADPLTLAQVLEGFVSLGVIQPVAPYSNGQAEMALNQGSTDLPRAFAPSVTIRKTLTMTSQNWKPARKGRMKTQGNLTTMTAPRGRRCRNDDEEPVCDCELMPLRDRGQQLSRSYSTWMTQSPGWSNSRRHRTRRRRRMRNHSALRHALFGMNPRTNPTGGLFSLLRRKPGTSSQR</sequence>
<feature type="region of interest" description="Disordered" evidence="1">
    <location>
        <begin position="121"/>
        <end position="144"/>
    </location>
</feature>